<keyword evidence="1" id="KW-0805">Transcription regulation</keyword>
<dbReference type="InterPro" id="IPR036388">
    <property type="entry name" value="WH-like_DNA-bd_sf"/>
</dbReference>
<dbReference type="PANTHER" id="PTHR44688">
    <property type="entry name" value="DNA-BINDING TRANSCRIPTIONAL ACTIVATOR DEVR_DOSR"/>
    <property type="match status" value="1"/>
</dbReference>
<dbReference type="InterPro" id="IPR016032">
    <property type="entry name" value="Sig_transdc_resp-reg_C-effctor"/>
</dbReference>
<dbReference type="Proteomes" id="UP001056535">
    <property type="component" value="Chromosome"/>
</dbReference>
<accession>A0ABY4YF63</accession>
<dbReference type="PRINTS" id="PR00038">
    <property type="entry name" value="HTHLUXR"/>
</dbReference>
<proteinExistence type="predicted"/>
<dbReference type="EMBL" id="CP099490">
    <property type="protein sequence ID" value="USQ75416.1"/>
    <property type="molecule type" value="Genomic_DNA"/>
</dbReference>
<dbReference type="PANTHER" id="PTHR44688:SF16">
    <property type="entry name" value="DNA-BINDING TRANSCRIPTIONAL ACTIVATOR DEVR_DOSR"/>
    <property type="match status" value="1"/>
</dbReference>
<dbReference type="InterPro" id="IPR000792">
    <property type="entry name" value="Tscrpt_reg_LuxR_C"/>
</dbReference>
<evidence type="ECO:0000313" key="6">
    <source>
        <dbReference type="Proteomes" id="UP001056535"/>
    </source>
</evidence>
<protein>
    <submittedName>
        <fullName evidence="5">LuxR C-terminal-related transcriptional regulator</fullName>
    </submittedName>
</protein>
<dbReference type="Pfam" id="PF00196">
    <property type="entry name" value="GerE"/>
    <property type="match status" value="1"/>
</dbReference>
<organism evidence="5 6">
    <name type="scientific">Ornithinimicrobium cryptoxanthini</name>
    <dbReference type="NCBI Taxonomy" id="2934161"/>
    <lineage>
        <taxon>Bacteria</taxon>
        <taxon>Bacillati</taxon>
        <taxon>Actinomycetota</taxon>
        <taxon>Actinomycetes</taxon>
        <taxon>Micrococcales</taxon>
        <taxon>Ornithinimicrobiaceae</taxon>
        <taxon>Ornithinimicrobium</taxon>
    </lineage>
</organism>
<dbReference type="PROSITE" id="PS00622">
    <property type="entry name" value="HTH_LUXR_1"/>
    <property type="match status" value="1"/>
</dbReference>
<dbReference type="RefSeq" id="WP_252619790.1">
    <property type="nucleotide sequence ID" value="NZ_CP099490.1"/>
</dbReference>
<reference evidence="5" key="1">
    <citation type="submission" date="2022-06" db="EMBL/GenBank/DDBJ databases">
        <title>Ornithinimicrobium JY.X270.</title>
        <authorList>
            <person name="Huang Y."/>
        </authorList>
    </citation>
    <scope>NUCLEOTIDE SEQUENCE</scope>
    <source>
        <strain evidence="5">JY.X270</strain>
    </source>
</reference>
<evidence type="ECO:0000256" key="3">
    <source>
        <dbReference type="ARBA" id="ARBA00023163"/>
    </source>
</evidence>
<evidence type="ECO:0000256" key="2">
    <source>
        <dbReference type="ARBA" id="ARBA00023125"/>
    </source>
</evidence>
<sequence>MEHPVERAERAAHLRHLRHTVRFDSYVWLLTDPVTSVGASPLADVPSLPDLPRLIRLKYLTEVNRWTAPDQPVTTLRRTTGGDRALSLVWRELQSSYDVGDVASLTFRDDYGTWGFLDLWRSGDSARFTDTEVRALEREVRPVTGVLRRAAARTFATPDLGGSPAGAAVLLLSPDLVVRAQTAESAAILQALLPTEPGRSPVPAAAYNVGAQLLAREAGVDPSPATTRVHSPSGAWLTLRAARVGTDHPHHGSERPGADADSDIVVTIETATLAERADLFARAHGLSPRETELLGLLLGGADTHTVATRLLISEHTVQDHLKSVFAKTGVRNRRTLLAHVAGGPDTSSAPDNLT</sequence>
<evidence type="ECO:0000313" key="5">
    <source>
        <dbReference type="EMBL" id="USQ75416.1"/>
    </source>
</evidence>
<dbReference type="SUPFAM" id="SSF46894">
    <property type="entry name" value="C-terminal effector domain of the bipartite response regulators"/>
    <property type="match status" value="1"/>
</dbReference>
<gene>
    <name evidence="5" type="ORF">NF557_12395</name>
</gene>
<keyword evidence="2" id="KW-0238">DNA-binding</keyword>
<keyword evidence="3" id="KW-0804">Transcription</keyword>
<evidence type="ECO:0000259" key="4">
    <source>
        <dbReference type="PROSITE" id="PS50043"/>
    </source>
</evidence>
<dbReference type="PROSITE" id="PS50043">
    <property type="entry name" value="HTH_LUXR_2"/>
    <property type="match status" value="1"/>
</dbReference>
<dbReference type="SMART" id="SM00421">
    <property type="entry name" value="HTH_LUXR"/>
    <property type="match status" value="1"/>
</dbReference>
<evidence type="ECO:0000256" key="1">
    <source>
        <dbReference type="ARBA" id="ARBA00023015"/>
    </source>
</evidence>
<dbReference type="Gene3D" id="1.10.10.10">
    <property type="entry name" value="Winged helix-like DNA-binding domain superfamily/Winged helix DNA-binding domain"/>
    <property type="match status" value="1"/>
</dbReference>
<keyword evidence="6" id="KW-1185">Reference proteome</keyword>
<feature type="domain" description="HTH luxR-type" evidence="4">
    <location>
        <begin position="279"/>
        <end position="344"/>
    </location>
</feature>
<name>A0ABY4YF63_9MICO</name>